<dbReference type="InterPro" id="IPR044832">
    <property type="entry name" value="NRP-like"/>
</dbReference>
<dbReference type="PANTHER" id="PTHR46034">
    <property type="match status" value="1"/>
</dbReference>
<dbReference type="Pfam" id="PF01344">
    <property type="entry name" value="Kelch_1"/>
    <property type="match status" value="6"/>
</dbReference>
<dbReference type="SUPFAM" id="SSF117281">
    <property type="entry name" value="Kelch motif"/>
    <property type="match status" value="2"/>
</dbReference>
<organism evidence="1 2">
    <name type="scientific">Klebsormidium nitens</name>
    <name type="common">Green alga</name>
    <name type="synonym">Ulothrix nitens</name>
    <dbReference type="NCBI Taxonomy" id="105231"/>
    <lineage>
        <taxon>Eukaryota</taxon>
        <taxon>Viridiplantae</taxon>
        <taxon>Streptophyta</taxon>
        <taxon>Klebsormidiophyceae</taxon>
        <taxon>Klebsormidiales</taxon>
        <taxon>Klebsormidiaceae</taxon>
        <taxon>Klebsormidium</taxon>
    </lineage>
</organism>
<reference evidence="1 2" key="1">
    <citation type="journal article" date="2014" name="Nat. Commun.">
        <title>Klebsormidium flaccidum genome reveals primary factors for plant terrestrial adaptation.</title>
        <authorList>
            <person name="Hori K."/>
            <person name="Maruyama F."/>
            <person name="Fujisawa T."/>
            <person name="Togashi T."/>
            <person name="Yamamoto N."/>
            <person name="Seo M."/>
            <person name="Sato S."/>
            <person name="Yamada T."/>
            <person name="Mori H."/>
            <person name="Tajima N."/>
            <person name="Moriyama T."/>
            <person name="Ikeuchi M."/>
            <person name="Watanabe M."/>
            <person name="Wada H."/>
            <person name="Kobayashi K."/>
            <person name="Saito M."/>
            <person name="Masuda T."/>
            <person name="Sasaki-Sekimoto Y."/>
            <person name="Mashiguchi K."/>
            <person name="Awai K."/>
            <person name="Shimojima M."/>
            <person name="Masuda S."/>
            <person name="Iwai M."/>
            <person name="Nobusawa T."/>
            <person name="Narise T."/>
            <person name="Kondo S."/>
            <person name="Saito H."/>
            <person name="Sato R."/>
            <person name="Murakawa M."/>
            <person name="Ihara Y."/>
            <person name="Oshima-Yamada Y."/>
            <person name="Ohtaka K."/>
            <person name="Satoh M."/>
            <person name="Sonobe K."/>
            <person name="Ishii M."/>
            <person name="Ohtani R."/>
            <person name="Kanamori-Sato M."/>
            <person name="Honoki R."/>
            <person name="Miyazaki D."/>
            <person name="Mochizuki H."/>
            <person name="Umetsu J."/>
            <person name="Higashi K."/>
            <person name="Shibata D."/>
            <person name="Kamiya Y."/>
            <person name="Sato N."/>
            <person name="Nakamura Y."/>
            <person name="Tabata S."/>
            <person name="Ida S."/>
            <person name="Kurokawa K."/>
            <person name="Ohta H."/>
        </authorList>
    </citation>
    <scope>NUCLEOTIDE SEQUENCE [LARGE SCALE GENOMIC DNA]</scope>
    <source>
        <strain evidence="1 2">NIES-2285</strain>
    </source>
</reference>
<gene>
    <name evidence="1" type="ORF">KFL_002470160</name>
</gene>
<dbReference type="InterPro" id="IPR006652">
    <property type="entry name" value="Kelch_1"/>
</dbReference>
<evidence type="ECO:0000313" key="2">
    <source>
        <dbReference type="Proteomes" id="UP000054558"/>
    </source>
</evidence>
<dbReference type="AlphaFoldDB" id="A0A1Y1IAB4"/>
<sequence length="402" mass="44484">MAHKEIRETFVDAVYELEFEDVSAGPSPSVSSIWSLGKLVELEHSASAGLHVEVPPRTVSWRVHARSGTDTSSSVSWWAKDGTRVEAPRLVSPVGEHDPHVQPIVVYLDGEIQSLFLDGFVCPRPQEVYLMGGFNGLECLSSVERCRPSRDEWQVLAPMSAKRLFAASAVLDRMVYVFGGGDRTVERYDRTSNSWATLSKMKFKRSNLGGAAVQGKIYAVGGSDGLSVFADVEMYDPAVDKWLSAPSMLDGRFNLAAAEMHNSLYAVGGFNGQQYLSTMERFDPREGYWVRAPSMSTKRGSLSAAVYNNTLFALGDFDGNVYLNTVESYEPRMNKWKLVPPMQTQRSYGALVIVDNALYVIGGLDGAEFADSVERYTPEEGWQVVKTRSNSCERCFMTVAVL</sequence>
<protein>
    <submittedName>
        <fullName evidence="1">Uncharacterized protein</fullName>
    </submittedName>
</protein>
<evidence type="ECO:0000313" key="1">
    <source>
        <dbReference type="EMBL" id="GAQ85657.1"/>
    </source>
</evidence>
<dbReference type="SMART" id="SM00612">
    <property type="entry name" value="Kelch"/>
    <property type="match status" value="6"/>
</dbReference>
<proteinExistence type="predicted"/>
<dbReference type="PANTHER" id="PTHR46034:SF7">
    <property type="entry name" value="INFLUENZA VIRUS NS1A-BINDING PROTEIN"/>
    <property type="match status" value="1"/>
</dbReference>
<name>A0A1Y1IAB4_KLENI</name>
<accession>A0A1Y1IAB4</accession>
<dbReference type="InterPro" id="IPR015915">
    <property type="entry name" value="Kelch-typ_b-propeller"/>
</dbReference>
<dbReference type="STRING" id="105231.A0A1Y1IAB4"/>
<dbReference type="Gene3D" id="2.120.10.80">
    <property type="entry name" value="Kelch-type beta propeller"/>
    <property type="match status" value="2"/>
</dbReference>
<dbReference type="OMA" id="ECYSEGC"/>
<keyword evidence="2" id="KW-1185">Reference proteome</keyword>
<dbReference type="PRINTS" id="PR00501">
    <property type="entry name" value="KELCHREPEAT"/>
</dbReference>
<dbReference type="Proteomes" id="UP000054558">
    <property type="component" value="Unassembled WGS sequence"/>
</dbReference>
<dbReference type="OrthoDB" id="45365at2759"/>
<dbReference type="GO" id="GO:0034976">
    <property type="term" value="P:response to endoplasmic reticulum stress"/>
    <property type="evidence" value="ECO:0007669"/>
    <property type="project" value="InterPro"/>
</dbReference>
<dbReference type="EMBL" id="DF237196">
    <property type="protein sequence ID" value="GAQ85657.1"/>
    <property type="molecule type" value="Genomic_DNA"/>
</dbReference>